<evidence type="ECO:0000313" key="2">
    <source>
        <dbReference type="EMBL" id="VYT33523.1"/>
    </source>
</evidence>
<proteinExistence type="predicted"/>
<sequence length="368" mass="42316">MKKILYIGGFEMPDKNAAAQRVMANALLLREMGFEVTFIGPIRDRAAAITEANGFKCEYVDYPTNMGSWLRYITVFVPIKKILEYHPDYVILYNFPSVASLRILKACHKHEIPVYHDLTEWEWATGWSPREIIRKLDINLRMRYCMKKMDGVIAISRYLYDCYSPHIKCILVPPTVDLSNPKWNRERELTTGKPIELVYAGTGGFGVKDKLDVIIENVKPFINIHLTVIGMTKERYEEGYGPLPEDCTNVEFRGRISHLNAVKAVCDADFQVLIRDNTLKTRAGFPTKFVESISCCTPLIATLTSNIGDYFKDGCLGFVVDEKHTLRDVFAQLLEMDRGDFIAMKQRCRDFTGFDYHSYKDEFSKLFS</sequence>
<accession>A0A6N2VUX9</accession>
<dbReference type="RefSeq" id="WP_156730195.1">
    <property type="nucleotide sequence ID" value="NZ_CACRSZ010000056.1"/>
</dbReference>
<dbReference type="InterPro" id="IPR028098">
    <property type="entry name" value="Glyco_trans_4-like_N"/>
</dbReference>
<evidence type="ECO:0000259" key="1">
    <source>
        <dbReference type="Pfam" id="PF13439"/>
    </source>
</evidence>
<feature type="domain" description="Glycosyltransferase subfamily 4-like N-terminal" evidence="1">
    <location>
        <begin position="26"/>
        <end position="178"/>
    </location>
</feature>
<reference evidence="2" key="1">
    <citation type="submission" date="2019-11" db="EMBL/GenBank/DDBJ databases">
        <authorList>
            <person name="Feng L."/>
        </authorList>
    </citation>
    <scope>NUCLEOTIDE SEQUENCE</scope>
    <source>
        <strain evidence="2">BfaecisLFYP10</strain>
    </source>
</reference>
<dbReference type="EMBL" id="CACRSZ010000056">
    <property type="protein sequence ID" value="VYT33523.1"/>
    <property type="molecule type" value="Genomic_DNA"/>
</dbReference>
<dbReference type="Pfam" id="PF13439">
    <property type="entry name" value="Glyco_transf_4"/>
    <property type="match status" value="1"/>
</dbReference>
<name>A0A6N2VUX9_9BACE</name>
<dbReference type="PANTHER" id="PTHR12526:SF630">
    <property type="entry name" value="GLYCOSYLTRANSFERASE"/>
    <property type="match status" value="1"/>
</dbReference>
<dbReference type="PANTHER" id="PTHR12526">
    <property type="entry name" value="GLYCOSYLTRANSFERASE"/>
    <property type="match status" value="1"/>
</dbReference>
<dbReference type="GO" id="GO:0016757">
    <property type="term" value="F:glycosyltransferase activity"/>
    <property type="evidence" value="ECO:0007669"/>
    <property type="project" value="UniProtKB-ARBA"/>
</dbReference>
<protein>
    <recommendedName>
        <fullName evidence="1">Glycosyltransferase subfamily 4-like N-terminal domain-containing protein</fullName>
    </recommendedName>
</protein>
<dbReference type="Pfam" id="PF13692">
    <property type="entry name" value="Glyco_trans_1_4"/>
    <property type="match status" value="1"/>
</dbReference>
<dbReference type="AlphaFoldDB" id="A0A6N2VUX9"/>
<organism evidence="2">
    <name type="scientific">Bacteroides faecis</name>
    <dbReference type="NCBI Taxonomy" id="674529"/>
    <lineage>
        <taxon>Bacteria</taxon>
        <taxon>Pseudomonadati</taxon>
        <taxon>Bacteroidota</taxon>
        <taxon>Bacteroidia</taxon>
        <taxon>Bacteroidales</taxon>
        <taxon>Bacteroidaceae</taxon>
        <taxon>Bacteroides</taxon>
    </lineage>
</organism>
<dbReference type="SUPFAM" id="SSF53756">
    <property type="entry name" value="UDP-Glycosyltransferase/glycogen phosphorylase"/>
    <property type="match status" value="1"/>
</dbReference>
<gene>
    <name evidence="2" type="ORF">BFLFYP10_02472</name>
</gene>
<dbReference type="Gene3D" id="3.40.50.2000">
    <property type="entry name" value="Glycogen Phosphorylase B"/>
    <property type="match status" value="2"/>
</dbReference>